<protein>
    <submittedName>
        <fullName evidence="1">Uncharacterized protein</fullName>
    </submittedName>
</protein>
<gene>
    <name evidence="1" type="ORF">J2W55_004627</name>
</gene>
<reference evidence="1 2" key="1">
    <citation type="submission" date="2023-07" db="EMBL/GenBank/DDBJ databases">
        <title>Sorghum-associated microbial communities from plants grown in Nebraska, USA.</title>
        <authorList>
            <person name="Schachtman D."/>
        </authorList>
    </citation>
    <scope>NUCLEOTIDE SEQUENCE [LARGE SCALE GENOMIC DNA]</scope>
    <source>
        <strain evidence="1 2">3262</strain>
    </source>
</reference>
<dbReference type="Proteomes" id="UP001247620">
    <property type="component" value="Unassembled WGS sequence"/>
</dbReference>
<evidence type="ECO:0000313" key="2">
    <source>
        <dbReference type="Proteomes" id="UP001247620"/>
    </source>
</evidence>
<proteinExistence type="predicted"/>
<organism evidence="1 2">
    <name type="scientific">Mucilaginibacter pocheonensis</name>
    <dbReference type="NCBI Taxonomy" id="398050"/>
    <lineage>
        <taxon>Bacteria</taxon>
        <taxon>Pseudomonadati</taxon>
        <taxon>Bacteroidota</taxon>
        <taxon>Sphingobacteriia</taxon>
        <taxon>Sphingobacteriales</taxon>
        <taxon>Sphingobacteriaceae</taxon>
        <taxon>Mucilaginibacter</taxon>
    </lineage>
</organism>
<name>A0ABU1TH79_9SPHI</name>
<comment type="caution">
    <text evidence="1">The sequence shown here is derived from an EMBL/GenBank/DDBJ whole genome shotgun (WGS) entry which is preliminary data.</text>
</comment>
<sequence>MVNTNREYTSGFRYIMTKYFALFTPYDTDTATELELR</sequence>
<dbReference type="EMBL" id="JAVDUU010000004">
    <property type="protein sequence ID" value="MDR6944767.1"/>
    <property type="molecule type" value="Genomic_DNA"/>
</dbReference>
<evidence type="ECO:0000313" key="1">
    <source>
        <dbReference type="EMBL" id="MDR6944767.1"/>
    </source>
</evidence>
<keyword evidence="2" id="KW-1185">Reference proteome</keyword>
<accession>A0ABU1TH79</accession>